<dbReference type="InterPro" id="IPR018077">
    <property type="entry name" value="Glyco_hydro_fam25_subgr"/>
</dbReference>
<dbReference type="AlphaFoldDB" id="A0A4R6RDH6"/>
<accession>A0A4R6RDH6</accession>
<dbReference type="InterPro" id="IPR002053">
    <property type="entry name" value="Glyco_hydro_25"/>
</dbReference>
<reference evidence="5 6" key="1">
    <citation type="submission" date="2019-03" db="EMBL/GenBank/DDBJ databases">
        <title>Genomic Encyclopedia of Type Strains, Phase IV (KMG-IV): sequencing the most valuable type-strain genomes for metagenomic binning, comparative biology and taxonomic classification.</title>
        <authorList>
            <person name="Goeker M."/>
        </authorList>
    </citation>
    <scope>NUCLEOTIDE SEQUENCE [LARGE SCALE GENOMIC DNA]</scope>
    <source>
        <strain evidence="5 6">DSM 102969</strain>
    </source>
</reference>
<sequence>MLALVALLALGGCGFFGEPDAPAVVTTHNRYPTKGDDKPHPGVARAHRHPVHGIDVSRYQGRIDWNQVAGAGTKFAFIKATEGGDHLDPRFMINWTEAKASGVPRAAYHFVWWCRPAREQASWFIQNVPVDPDALPPVIDVEWQNGANCTRRVSREDAIAKIRIISAMMTARYGKTPIIYTDINFHRDVLEGVGLANPFWLRSTAAEPQVRYRNRRWTMWQWTQTGRVPGIRGHVDRNVFYGSDREWATFVASACDPRDHGRLPGCGDGRRPRTEALTAEAPPPAAVPAAVVPVSVTVPVAVAAAPRPVAAPPVATAALAPSPRRAPAPRPADAGADDLSAFIDQLIPPGQESFAEYSDD</sequence>
<feature type="region of interest" description="Disordered" evidence="4">
    <location>
        <begin position="318"/>
        <end position="340"/>
    </location>
</feature>
<proteinExistence type="inferred from homology"/>
<keyword evidence="6" id="KW-1185">Reference proteome</keyword>
<dbReference type="GO" id="GO:0016998">
    <property type="term" value="P:cell wall macromolecule catabolic process"/>
    <property type="evidence" value="ECO:0007669"/>
    <property type="project" value="InterPro"/>
</dbReference>
<dbReference type="SMART" id="SM00641">
    <property type="entry name" value="Glyco_25"/>
    <property type="match status" value="1"/>
</dbReference>
<evidence type="ECO:0000313" key="6">
    <source>
        <dbReference type="Proteomes" id="UP000294547"/>
    </source>
</evidence>
<feature type="region of interest" description="Disordered" evidence="4">
    <location>
        <begin position="259"/>
        <end position="281"/>
    </location>
</feature>
<keyword evidence="2" id="KW-0378">Hydrolase</keyword>
<evidence type="ECO:0000256" key="2">
    <source>
        <dbReference type="ARBA" id="ARBA00022801"/>
    </source>
</evidence>
<dbReference type="Gene3D" id="3.20.20.80">
    <property type="entry name" value="Glycosidases"/>
    <property type="match status" value="1"/>
</dbReference>
<dbReference type="SUPFAM" id="SSF51445">
    <property type="entry name" value="(Trans)glycosidases"/>
    <property type="match status" value="1"/>
</dbReference>
<dbReference type="Pfam" id="PF01183">
    <property type="entry name" value="Glyco_hydro_25"/>
    <property type="match status" value="1"/>
</dbReference>
<evidence type="ECO:0000256" key="3">
    <source>
        <dbReference type="ARBA" id="ARBA00023295"/>
    </source>
</evidence>
<dbReference type="InterPro" id="IPR017853">
    <property type="entry name" value="GH"/>
</dbReference>
<dbReference type="Proteomes" id="UP000294547">
    <property type="component" value="Unassembled WGS sequence"/>
</dbReference>
<evidence type="ECO:0000256" key="4">
    <source>
        <dbReference type="SAM" id="MobiDB-lite"/>
    </source>
</evidence>
<dbReference type="PROSITE" id="PS51904">
    <property type="entry name" value="GLYCOSYL_HYDROL_F25_2"/>
    <property type="match status" value="1"/>
</dbReference>
<dbReference type="CDD" id="cd06413">
    <property type="entry name" value="GH25_muramidase_1"/>
    <property type="match status" value="1"/>
</dbReference>
<dbReference type="EMBL" id="SNXY01000008">
    <property type="protein sequence ID" value="TDP84253.1"/>
    <property type="molecule type" value="Genomic_DNA"/>
</dbReference>
<gene>
    <name evidence="5" type="ORF">EDD54_2859</name>
</gene>
<dbReference type="GO" id="GO:0009253">
    <property type="term" value="P:peptidoglycan catabolic process"/>
    <property type="evidence" value="ECO:0007669"/>
    <property type="project" value="InterPro"/>
</dbReference>
<dbReference type="GO" id="GO:0003796">
    <property type="term" value="F:lysozyme activity"/>
    <property type="evidence" value="ECO:0007669"/>
    <property type="project" value="InterPro"/>
</dbReference>
<organism evidence="5 6">
    <name type="scientific">Oharaeibacter diazotrophicus</name>
    <dbReference type="NCBI Taxonomy" id="1920512"/>
    <lineage>
        <taxon>Bacteria</taxon>
        <taxon>Pseudomonadati</taxon>
        <taxon>Pseudomonadota</taxon>
        <taxon>Alphaproteobacteria</taxon>
        <taxon>Hyphomicrobiales</taxon>
        <taxon>Pleomorphomonadaceae</taxon>
        <taxon>Oharaeibacter</taxon>
    </lineage>
</organism>
<evidence type="ECO:0000313" key="5">
    <source>
        <dbReference type="EMBL" id="TDP84253.1"/>
    </source>
</evidence>
<protein>
    <submittedName>
        <fullName evidence="5">GH25 family lysozyme M1 (1,4-beta-N-acetylmuramidase)</fullName>
    </submittedName>
</protein>
<evidence type="ECO:0000256" key="1">
    <source>
        <dbReference type="ARBA" id="ARBA00010646"/>
    </source>
</evidence>
<dbReference type="PANTHER" id="PTHR34135:SF2">
    <property type="entry name" value="LYSOZYME"/>
    <property type="match status" value="1"/>
</dbReference>
<name>A0A4R6RDH6_9HYPH</name>
<comment type="caution">
    <text evidence="5">The sequence shown here is derived from an EMBL/GenBank/DDBJ whole genome shotgun (WGS) entry which is preliminary data.</text>
</comment>
<dbReference type="GO" id="GO:0016052">
    <property type="term" value="P:carbohydrate catabolic process"/>
    <property type="evidence" value="ECO:0007669"/>
    <property type="project" value="TreeGrafter"/>
</dbReference>
<feature type="compositionally biased region" description="Basic and acidic residues" evidence="4">
    <location>
        <begin position="259"/>
        <end position="274"/>
    </location>
</feature>
<comment type="similarity">
    <text evidence="1">Belongs to the glycosyl hydrolase 25 family.</text>
</comment>
<keyword evidence="3" id="KW-0326">Glycosidase</keyword>
<dbReference type="PANTHER" id="PTHR34135">
    <property type="entry name" value="LYSOZYME"/>
    <property type="match status" value="1"/>
</dbReference>